<sequence length="154" mass="16855">MCSATAILLATTLHIAITCLCIGSALYNVIHADTFSSSDFSLSSHNGQNESGELGTKPDCPEHVRWMLATSRYFDYPTLAAVGHDMLLGSEDDFDAPVNMRLQTDEWAHQRHSGAQPICGALACRDHLKNALQIREQVGYQKVLPPTRLALLTS</sequence>
<dbReference type="WBParaSite" id="TASK_0000289101-mRNA-1">
    <property type="protein sequence ID" value="TASK_0000289101-mRNA-1"/>
    <property type="gene ID" value="TASK_0000289101"/>
</dbReference>
<reference evidence="3" key="1">
    <citation type="submission" date="2017-02" db="UniProtKB">
        <authorList>
            <consortium name="WormBaseParasite"/>
        </authorList>
    </citation>
    <scope>IDENTIFICATION</scope>
</reference>
<dbReference type="AlphaFoldDB" id="A0A0R3VZP7"/>
<keyword evidence="2" id="KW-1185">Reference proteome</keyword>
<organism evidence="3">
    <name type="scientific">Taenia asiatica</name>
    <name type="common">Asian tapeworm</name>
    <dbReference type="NCBI Taxonomy" id="60517"/>
    <lineage>
        <taxon>Eukaryota</taxon>
        <taxon>Metazoa</taxon>
        <taxon>Spiralia</taxon>
        <taxon>Lophotrochozoa</taxon>
        <taxon>Platyhelminthes</taxon>
        <taxon>Cestoda</taxon>
        <taxon>Eucestoda</taxon>
        <taxon>Cyclophyllidea</taxon>
        <taxon>Taeniidae</taxon>
        <taxon>Taenia</taxon>
    </lineage>
</organism>
<protein>
    <submittedName>
        <fullName evidence="3">A to I editase domain-containing protein</fullName>
    </submittedName>
</protein>
<evidence type="ECO:0000313" key="3">
    <source>
        <dbReference type="WBParaSite" id="TASK_0000289101-mRNA-1"/>
    </source>
</evidence>
<dbReference type="EMBL" id="UYRS01003889">
    <property type="protein sequence ID" value="VDK26521.1"/>
    <property type="molecule type" value="Genomic_DNA"/>
</dbReference>
<evidence type="ECO:0000313" key="2">
    <source>
        <dbReference type="Proteomes" id="UP000282613"/>
    </source>
</evidence>
<gene>
    <name evidence="1" type="ORF">TASK_LOCUS2892</name>
</gene>
<accession>A0A0R3VZP7</accession>
<proteinExistence type="predicted"/>
<dbReference type="Proteomes" id="UP000282613">
    <property type="component" value="Unassembled WGS sequence"/>
</dbReference>
<reference evidence="1 2" key="2">
    <citation type="submission" date="2018-11" db="EMBL/GenBank/DDBJ databases">
        <authorList>
            <consortium name="Pathogen Informatics"/>
        </authorList>
    </citation>
    <scope>NUCLEOTIDE SEQUENCE [LARGE SCALE GENOMIC DNA]</scope>
</reference>
<evidence type="ECO:0000313" key="1">
    <source>
        <dbReference type="EMBL" id="VDK26521.1"/>
    </source>
</evidence>
<name>A0A0R3VZP7_TAEAS</name>